<feature type="compositionally biased region" description="Basic and acidic residues" evidence="1">
    <location>
        <begin position="43"/>
        <end position="58"/>
    </location>
</feature>
<dbReference type="WBParaSite" id="ACRNAN_scaffold273.g29543.t1">
    <property type="protein sequence ID" value="ACRNAN_scaffold273.g29543.t1"/>
    <property type="gene ID" value="ACRNAN_scaffold273.g29543"/>
</dbReference>
<dbReference type="AlphaFoldDB" id="A0A914DJU4"/>
<dbReference type="InterPro" id="IPR004045">
    <property type="entry name" value="Glutathione_S-Trfase_N"/>
</dbReference>
<proteinExistence type="predicted"/>
<evidence type="ECO:0000256" key="1">
    <source>
        <dbReference type="SAM" id="MobiDB-lite"/>
    </source>
</evidence>
<dbReference type="InterPro" id="IPR036249">
    <property type="entry name" value="Thioredoxin-like_sf"/>
</dbReference>
<evidence type="ECO:0000313" key="4">
    <source>
        <dbReference type="WBParaSite" id="ACRNAN_scaffold273.g29543.t1"/>
    </source>
</evidence>
<dbReference type="SUPFAM" id="SSF52833">
    <property type="entry name" value="Thioredoxin-like"/>
    <property type="match status" value="1"/>
</dbReference>
<feature type="region of interest" description="Disordered" evidence="1">
    <location>
        <begin position="38"/>
        <end position="60"/>
    </location>
</feature>
<protein>
    <submittedName>
        <fullName evidence="4">GST N-terminal domain-containing protein</fullName>
    </submittedName>
</protein>
<evidence type="ECO:0000259" key="2">
    <source>
        <dbReference type="PROSITE" id="PS50404"/>
    </source>
</evidence>
<dbReference type="Proteomes" id="UP000887540">
    <property type="component" value="Unplaced"/>
</dbReference>
<organism evidence="3 4">
    <name type="scientific">Acrobeloides nanus</name>
    <dbReference type="NCBI Taxonomy" id="290746"/>
    <lineage>
        <taxon>Eukaryota</taxon>
        <taxon>Metazoa</taxon>
        <taxon>Ecdysozoa</taxon>
        <taxon>Nematoda</taxon>
        <taxon>Chromadorea</taxon>
        <taxon>Rhabditida</taxon>
        <taxon>Tylenchina</taxon>
        <taxon>Cephalobomorpha</taxon>
        <taxon>Cephaloboidea</taxon>
        <taxon>Cephalobidae</taxon>
        <taxon>Acrobeloides</taxon>
    </lineage>
</organism>
<sequence length="97" mass="10681">MVHYKLTYYDARNLGEPARLILKYANVPFEDDRLIKGTGWPARKSESSGHKTETKTEIRPLLGAQYPAPVGTSPVAAPAPVIRCFEGFGSFQSLSRG</sequence>
<feature type="domain" description="GST N-terminal" evidence="2">
    <location>
        <begin position="2"/>
        <end position="97"/>
    </location>
</feature>
<dbReference type="PROSITE" id="PS50404">
    <property type="entry name" value="GST_NTER"/>
    <property type="match status" value="1"/>
</dbReference>
<dbReference type="Gene3D" id="3.40.30.10">
    <property type="entry name" value="Glutaredoxin"/>
    <property type="match status" value="1"/>
</dbReference>
<name>A0A914DJU4_9BILA</name>
<accession>A0A914DJU4</accession>
<evidence type="ECO:0000313" key="3">
    <source>
        <dbReference type="Proteomes" id="UP000887540"/>
    </source>
</evidence>
<keyword evidence="3" id="KW-1185">Reference proteome</keyword>
<reference evidence="4" key="1">
    <citation type="submission" date="2022-11" db="UniProtKB">
        <authorList>
            <consortium name="WormBaseParasite"/>
        </authorList>
    </citation>
    <scope>IDENTIFICATION</scope>
</reference>